<keyword evidence="1" id="KW-0694">RNA-binding</keyword>
<dbReference type="InterPro" id="IPR035979">
    <property type="entry name" value="RBD_domain_sf"/>
</dbReference>
<evidence type="ECO:0000256" key="2">
    <source>
        <dbReference type="SAM" id="MobiDB-lite"/>
    </source>
</evidence>
<evidence type="ECO:0000313" key="4">
    <source>
        <dbReference type="Proteomes" id="UP000673691"/>
    </source>
</evidence>
<feature type="region of interest" description="Disordered" evidence="2">
    <location>
        <begin position="679"/>
        <end position="744"/>
    </location>
</feature>
<evidence type="ECO:0000313" key="3">
    <source>
        <dbReference type="EMBL" id="KAG5459046.1"/>
    </source>
</evidence>
<dbReference type="Gene3D" id="3.30.70.330">
    <property type="match status" value="2"/>
</dbReference>
<sequence length="875" mass="91348">MLASPLPPDYSASAPWARPGAVAQRLAPSGAATGVHSVSMTTIAPQALLGNGYGSANVAVNGEEISTIFVVGFPEDMQEREFQNMFVFCVGFEAATLKIPTFSAEDVDPLSGSMANPRKQIVSGPKIRPPQAAEEAGPDLGCRAIGFAKFRTRLDALEARDVLSGRKVDAEKGSVLKAEMAKKNLHTKRGLSNEQYFSSAFSPAPWAAPHMQGGSPLISPAVTRKQSFQPLPSIICPPVMCDAFCSFPATCSASLPSGLLMSPQDPGTDRACGLPANLCAASTDPNAVVGSESEPTASSASADAPDYFGLPSDSLRGLWKPNQENSSDSSDYGDHQLLRRRRPSINAQFSAPRITRLEPVGPPLLQDAPVSTPQELWSSGAAEGGPLSDLGSALQSAPPNETQSFHSSVFASGAAGLRRSAGYEGHSAGPSVASDLCSSDATSPPPQPLSAAGLVDGSHSARFEHLSINTAAANGPLNVSGAYAPLGTSAAGTALSPSFNPSSTNPGDQNPPCNTLYVGNLPLNTNEEELCLLFSRRRGYKRMCFKPKANGPMCFVEFDDVVCSTQGKPSEGVLRRSFVVRREAALHDLQGIMLANSVKNGVRLSYSKNPLGVRQQQPPQQQPPQQHAFPSLLAVPSSSLYIPNGPLSPPPVPYNGPQLHRRLGFQMTRAVMAGVSQAGLPSSPAAHEGVSCGPWVRDSQTLEGTASGGGTESPIWQAPDVSQQQLKQQQQSHARQQWPSTPYAISSGLAGPGGCFRTSAAPGTAQHNTGTQSPRFAVSTFEFCGTGDTARCRPRAAEQEKPLPLPLSMSLSLSSSSSSSSSSMQTSTTLSSPSSDSVSSAAADASKAESCESPPAARMNGPKTTRANSANKAAN</sequence>
<feature type="compositionally biased region" description="Polar residues" evidence="2">
    <location>
        <begin position="862"/>
        <end position="875"/>
    </location>
</feature>
<dbReference type="SUPFAM" id="SSF54928">
    <property type="entry name" value="RNA-binding domain, RBD"/>
    <property type="match status" value="1"/>
</dbReference>
<accession>A0A8H7ZTG9</accession>
<feature type="compositionally biased region" description="Low complexity" evidence="2">
    <location>
        <begin position="723"/>
        <end position="737"/>
    </location>
</feature>
<comment type="caution">
    <text evidence="3">The sequence shown here is derived from an EMBL/GenBank/DDBJ whole genome shotgun (WGS) entry which is preliminary data.</text>
</comment>
<dbReference type="OrthoDB" id="431169at2759"/>
<dbReference type="InterPro" id="IPR012677">
    <property type="entry name" value="Nucleotide-bd_a/b_plait_sf"/>
</dbReference>
<keyword evidence="4" id="KW-1185">Reference proteome</keyword>
<dbReference type="AlphaFoldDB" id="A0A8H7ZTG9"/>
<reference evidence="3 4" key="1">
    <citation type="journal article" name="Sci. Rep.">
        <title>Genome-scale phylogenetic analyses confirm Olpidium as the closest living zoosporic fungus to the non-flagellated, terrestrial fungi.</title>
        <authorList>
            <person name="Chang Y."/>
            <person name="Rochon D."/>
            <person name="Sekimoto S."/>
            <person name="Wang Y."/>
            <person name="Chovatia M."/>
            <person name="Sandor L."/>
            <person name="Salamov A."/>
            <person name="Grigoriev I.V."/>
            <person name="Stajich J.E."/>
            <person name="Spatafora J.W."/>
        </authorList>
    </citation>
    <scope>NUCLEOTIDE SEQUENCE [LARGE SCALE GENOMIC DNA]</scope>
    <source>
        <strain evidence="3">S191</strain>
    </source>
</reference>
<dbReference type="PANTHER" id="PTHR10501">
    <property type="entry name" value="U1 SMALL NUCLEAR RIBONUCLEOPROTEIN A/U2 SMALL NUCLEAR RIBONUCLEOPROTEIN B"/>
    <property type="match status" value="1"/>
</dbReference>
<feature type="compositionally biased region" description="Low complexity" evidence="2">
    <location>
        <begin position="806"/>
        <end position="845"/>
    </location>
</feature>
<evidence type="ECO:0000256" key="1">
    <source>
        <dbReference type="ARBA" id="ARBA00022884"/>
    </source>
</evidence>
<feature type="compositionally biased region" description="Polar residues" evidence="2">
    <location>
        <begin position="393"/>
        <end position="405"/>
    </location>
</feature>
<feature type="region of interest" description="Disordered" evidence="2">
    <location>
        <begin position="794"/>
        <end position="875"/>
    </location>
</feature>
<protein>
    <recommendedName>
        <fullName evidence="5">RRM domain-containing protein</fullName>
    </recommendedName>
</protein>
<evidence type="ECO:0008006" key="5">
    <source>
        <dbReference type="Google" id="ProtNLM"/>
    </source>
</evidence>
<name>A0A8H7ZTG9_9FUNG</name>
<gene>
    <name evidence="3" type="ORF">BJ554DRAFT_614</name>
</gene>
<feature type="region of interest" description="Disordered" evidence="2">
    <location>
        <begin position="284"/>
        <end position="405"/>
    </location>
</feature>
<feature type="region of interest" description="Disordered" evidence="2">
    <location>
        <begin position="115"/>
        <end position="135"/>
    </location>
</feature>
<dbReference type="EMBL" id="JAEFCI010007472">
    <property type="protein sequence ID" value="KAG5459046.1"/>
    <property type="molecule type" value="Genomic_DNA"/>
</dbReference>
<organism evidence="3 4">
    <name type="scientific">Olpidium bornovanus</name>
    <dbReference type="NCBI Taxonomy" id="278681"/>
    <lineage>
        <taxon>Eukaryota</taxon>
        <taxon>Fungi</taxon>
        <taxon>Fungi incertae sedis</taxon>
        <taxon>Olpidiomycota</taxon>
        <taxon>Olpidiomycotina</taxon>
        <taxon>Olpidiomycetes</taxon>
        <taxon>Olpidiales</taxon>
        <taxon>Olpidiaceae</taxon>
        <taxon>Olpidium</taxon>
    </lineage>
</organism>
<feature type="region of interest" description="Disordered" evidence="2">
    <location>
        <begin position="421"/>
        <end position="454"/>
    </location>
</feature>
<feature type="compositionally biased region" description="Low complexity" evidence="2">
    <location>
        <begin position="291"/>
        <end position="306"/>
    </location>
</feature>
<dbReference type="GO" id="GO:0003723">
    <property type="term" value="F:RNA binding"/>
    <property type="evidence" value="ECO:0007669"/>
    <property type="project" value="UniProtKB-KW"/>
</dbReference>
<proteinExistence type="predicted"/>
<dbReference type="Proteomes" id="UP000673691">
    <property type="component" value="Unassembled WGS sequence"/>
</dbReference>